<feature type="region of interest" description="Disordered" evidence="1">
    <location>
        <begin position="46"/>
        <end position="72"/>
    </location>
</feature>
<organism evidence="2 3">
    <name type="scientific">Yarrowia lipolytica</name>
    <name type="common">Candida lipolytica</name>
    <dbReference type="NCBI Taxonomy" id="4952"/>
    <lineage>
        <taxon>Eukaryota</taxon>
        <taxon>Fungi</taxon>
        <taxon>Dikarya</taxon>
        <taxon>Ascomycota</taxon>
        <taxon>Saccharomycotina</taxon>
        <taxon>Dipodascomycetes</taxon>
        <taxon>Dipodascales</taxon>
        <taxon>Dipodascales incertae sedis</taxon>
        <taxon>Yarrowia</taxon>
    </lineage>
</organism>
<proteinExistence type="predicted"/>
<dbReference type="Proteomes" id="UP000256601">
    <property type="component" value="Unassembled WGS sequence"/>
</dbReference>
<protein>
    <submittedName>
        <fullName evidence="2">Uncharacterized protein</fullName>
    </submittedName>
</protein>
<gene>
    <name evidence="2" type="ORF">B0I71DRAFT_133742</name>
</gene>
<sequence length="72" mass="7843">MWAAGCISVSVSVFPLPFSIQVGLPNHLLVYAVAPTICCFIKDGCGGGSRRDRRARVSQNGPKKTRQKLRIN</sequence>
<feature type="compositionally biased region" description="Basic residues" evidence="1">
    <location>
        <begin position="63"/>
        <end position="72"/>
    </location>
</feature>
<dbReference type="AlphaFoldDB" id="A0A371C347"/>
<reference evidence="2 3" key="1">
    <citation type="submission" date="2018-07" db="EMBL/GenBank/DDBJ databases">
        <title>Draft Genome Assemblies for Five Robust Yarrowia lipolytica Strains Exhibiting High Lipid Production and Pentose Sugar Utilization and Sugar Alcohol Secretion from Undetoxified Lignocellulosic Biomass Hydrolysates.</title>
        <authorList>
            <consortium name="DOE Joint Genome Institute"/>
            <person name="Walker C."/>
            <person name="Ryu S."/>
            <person name="Na H."/>
            <person name="Zane M."/>
            <person name="LaButti K."/>
            <person name="Lipzen A."/>
            <person name="Haridas S."/>
            <person name="Barry K."/>
            <person name="Grigoriev I.V."/>
            <person name="Quarterman J."/>
            <person name="Slininger P."/>
            <person name="Dien B."/>
            <person name="Trinh C.T."/>
        </authorList>
    </citation>
    <scope>NUCLEOTIDE SEQUENCE [LARGE SCALE GENOMIC DNA]</scope>
    <source>
        <strain evidence="2 3">YB392</strain>
    </source>
</reference>
<name>A0A371C347_YARLL</name>
<accession>A0A371C347</accession>
<dbReference type="EMBL" id="KZ859022">
    <property type="protein sequence ID" value="RDW24749.1"/>
    <property type="molecule type" value="Genomic_DNA"/>
</dbReference>
<evidence type="ECO:0000256" key="1">
    <source>
        <dbReference type="SAM" id="MobiDB-lite"/>
    </source>
</evidence>
<evidence type="ECO:0000313" key="2">
    <source>
        <dbReference type="EMBL" id="RDW24749.1"/>
    </source>
</evidence>
<evidence type="ECO:0000313" key="3">
    <source>
        <dbReference type="Proteomes" id="UP000256601"/>
    </source>
</evidence>